<keyword evidence="1" id="KW-0472">Membrane</keyword>
<dbReference type="Proteomes" id="UP000515856">
    <property type="component" value="Chromosome"/>
</dbReference>
<organism evidence="2 3">
    <name type="scientific">[Eubacterium] hominis</name>
    <dbReference type="NCBI Taxonomy" id="2764325"/>
    <lineage>
        <taxon>Bacteria</taxon>
        <taxon>Bacillati</taxon>
        <taxon>Bacillota</taxon>
        <taxon>Erysipelotrichia</taxon>
        <taxon>Erysipelotrichales</taxon>
        <taxon>Erysipelotrichaceae</taxon>
        <taxon>Amedibacillus</taxon>
    </lineage>
</organism>
<evidence type="ECO:0000256" key="1">
    <source>
        <dbReference type="SAM" id="Phobius"/>
    </source>
</evidence>
<dbReference type="RefSeq" id="WP_117456135.1">
    <property type="nucleotide sequence ID" value="NZ_CP060636.1"/>
</dbReference>
<gene>
    <name evidence="2" type="ORF">H9Q80_19145</name>
</gene>
<keyword evidence="3" id="KW-1185">Reference proteome</keyword>
<protein>
    <recommendedName>
        <fullName evidence="4">Conjugal transfer protein TrbL</fullName>
    </recommendedName>
</protein>
<feature type="transmembrane region" description="Helical" evidence="1">
    <location>
        <begin position="56"/>
        <end position="75"/>
    </location>
</feature>
<reference evidence="2 3" key="1">
    <citation type="submission" date="2020-08" db="EMBL/GenBank/DDBJ databases">
        <authorList>
            <person name="Liu C."/>
            <person name="Sun Q."/>
        </authorList>
    </citation>
    <scope>NUCLEOTIDE SEQUENCE [LARGE SCALE GENOMIC DNA]</scope>
    <source>
        <strain evidence="2 3">NSJ-61</strain>
    </source>
</reference>
<keyword evidence="1" id="KW-0812">Transmembrane</keyword>
<name>A0A7G9GNE0_9FIRM</name>
<feature type="transmembrane region" description="Helical" evidence="1">
    <location>
        <begin position="177"/>
        <end position="195"/>
    </location>
</feature>
<feature type="transmembrane region" description="Helical" evidence="1">
    <location>
        <begin position="146"/>
        <end position="165"/>
    </location>
</feature>
<keyword evidence="1" id="KW-1133">Transmembrane helix</keyword>
<feature type="transmembrane region" description="Helical" evidence="1">
    <location>
        <begin position="207"/>
        <end position="228"/>
    </location>
</feature>
<dbReference type="EMBL" id="CP060636">
    <property type="protein sequence ID" value="QNM12322.1"/>
    <property type="molecule type" value="Genomic_DNA"/>
</dbReference>
<feature type="transmembrane region" description="Helical" evidence="1">
    <location>
        <begin position="95"/>
        <end position="117"/>
    </location>
</feature>
<dbReference type="Pfam" id="PF19511">
    <property type="entry name" value="TrbL_5"/>
    <property type="match status" value="1"/>
</dbReference>
<evidence type="ECO:0008006" key="4">
    <source>
        <dbReference type="Google" id="ProtNLM"/>
    </source>
</evidence>
<dbReference type="AlphaFoldDB" id="A0A7G9GNE0"/>
<proteinExistence type="predicted"/>
<sequence>MFIWDFVADKVLGGIIDWIYEKILDTLGEFFGLMGNMGAEIFDYNWVKSIVEIMRLFGWTLFAVGLVVAAFECALEYQGGRGSIKDTALNYIKGFMAVSLFTVVPISLFKFCITLQVQLTSGMATLVGSDSIGETAKMSLGFLTDMGLSALLAIMILIMMGYSIIKIFFANLKRGGILLITIAVGSLYMFSVPRGYTDGFVQWCKQIIGICLTAFLQAVMLIAGLGVMKENCLLGIGLILSAGEIPRIAGQFGMDTSTKANLMSTMYAAQAAMSITRTIAGAVK</sequence>
<evidence type="ECO:0000313" key="3">
    <source>
        <dbReference type="Proteomes" id="UP000515856"/>
    </source>
</evidence>
<accession>A0A7G9GNE0</accession>
<dbReference type="InterPro" id="IPR046108">
    <property type="entry name" value="TrbL_5"/>
</dbReference>
<evidence type="ECO:0000313" key="2">
    <source>
        <dbReference type="EMBL" id="QNM12322.1"/>
    </source>
</evidence>
<dbReference type="KEGG" id="ehn:H9Q80_19145"/>